<evidence type="ECO:0000313" key="2">
    <source>
        <dbReference type="EMBL" id="CEM27716.1"/>
    </source>
</evidence>
<proteinExistence type="predicted"/>
<dbReference type="VEuPathDB" id="CryptoDB:Vbra_940"/>
<protein>
    <submittedName>
        <fullName evidence="2">Uncharacterized protein</fullName>
    </submittedName>
</protein>
<dbReference type="AlphaFoldDB" id="A0A0G4GE66"/>
<sequence>MAILVVLVGLLIGFTSRAAPHAVLRRPSRSSGSDDSFLSVSSGGLDISAHQSGLGFSTTDVCPPFLGQEYVEGLTDPPNVALTCPERVRKVNGGFFDVLSPLVVGTVPSPGPPEIPPQAIDDTGDRHTIYFGGDQEKRLPEFINKRTDDWPGVPGDSICGTDIFNIIDPEDEPSKTFGTDNAKLDVVVVRFPFLTKTAGAGGELRQTYAGILSDDRDEDRDESVDVDDREDLREIYKDALRPNGEHVIDFELEIFVDRTDSYNAKDFADHVIIGYNNRECCTGTCPATDIFEKPPGDGFSVYYSKLEAGVGPGGLPSVAIASCCEDYNSFRFNQEKYGKGRRFFWIGVVGNKKGKVEIRGRAYKRRYREESIFHECSSFSFGTGGDPTCPEFTAKKIPEELQRQTALH</sequence>
<evidence type="ECO:0000256" key="1">
    <source>
        <dbReference type="SAM" id="SignalP"/>
    </source>
</evidence>
<accession>A0A0G4GE66</accession>
<dbReference type="EMBL" id="CDMY01000639">
    <property type="protein sequence ID" value="CEM27716.1"/>
    <property type="molecule type" value="Genomic_DNA"/>
</dbReference>
<dbReference type="PhylomeDB" id="A0A0G4GE66"/>
<reference evidence="2 3" key="1">
    <citation type="submission" date="2014-11" db="EMBL/GenBank/DDBJ databases">
        <authorList>
            <person name="Zhu J."/>
            <person name="Qi W."/>
            <person name="Song R."/>
        </authorList>
    </citation>
    <scope>NUCLEOTIDE SEQUENCE [LARGE SCALE GENOMIC DNA]</scope>
</reference>
<feature type="chain" id="PRO_5005190350" evidence="1">
    <location>
        <begin position="19"/>
        <end position="408"/>
    </location>
</feature>
<gene>
    <name evidence="2" type="ORF">Vbra_940</name>
</gene>
<evidence type="ECO:0000313" key="3">
    <source>
        <dbReference type="Proteomes" id="UP000041254"/>
    </source>
</evidence>
<keyword evidence="3" id="KW-1185">Reference proteome</keyword>
<dbReference type="Proteomes" id="UP000041254">
    <property type="component" value="Unassembled WGS sequence"/>
</dbReference>
<organism evidence="2 3">
    <name type="scientific">Vitrella brassicaformis (strain CCMP3155)</name>
    <dbReference type="NCBI Taxonomy" id="1169540"/>
    <lineage>
        <taxon>Eukaryota</taxon>
        <taxon>Sar</taxon>
        <taxon>Alveolata</taxon>
        <taxon>Colpodellida</taxon>
        <taxon>Vitrellaceae</taxon>
        <taxon>Vitrella</taxon>
    </lineage>
</organism>
<feature type="signal peptide" evidence="1">
    <location>
        <begin position="1"/>
        <end position="18"/>
    </location>
</feature>
<dbReference type="InParanoid" id="A0A0G4GE66"/>
<keyword evidence="1" id="KW-0732">Signal</keyword>
<name>A0A0G4GE66_VITBC</name>